<feature type="transmembrane region" description="Helical" evidence="20">
    <location>
        <begin position="166"/>
        <end position="185"/>
    </location>
</feature>
<evidence type="ECO:0000256" key="8">
    <source>
        <dbReference type="ARBA" id="ARBA00022475"/>
    </source>
</evidence>
<dbReference type="PANTHER" id="PTHR14269">
    <property type="entry name" value="CDP-DIACYLGLYCEROL--GLYCEROL-3-PHOSPHATE 3-PHOSPHATIDYLTRANSFERASE-RELATED"/>
    <property type="match status" value="1"/>
</dbReference>
<dbReference type="PROSITE" id="PS00379">
    <property type="entry name" value="CDP_ALCOHOL_P_TRANSF"/>
    <property type="match status" value="1"/>
</dbReference>
<dbReference type="PANTHER" id="PTHR14269:SF62">
    <property type="entry name" value="CDP-DIACYLGLYCEROL--GLYCEROL-3-PHOSPHATE 3-PHOSPHATIDYLTRANSFERASE 1, CHLOROPLASTIC"/>
    <property type="match status" value="1"/>
</dbReference>
<feature type="transmembrane region" description="Helical" evidence="20">
    <location>
        <begin position="45"/>
        <end position="64"/>
    </location>
</feature>
<evidence type="ECO:0000256" key="4">
    <source>
        <dbReference type="ARBA" id="ARBA00005189"/>
    </source>
</evidence>
<keyword evidence="16" id="KW-1208">Phospholipid metabolism</keyword>
<evidence type="ECO:0000256" key="16">
    <source>
        <dbReference type="ARBA" id="ARBA00023264"/>
    </source>
</evidence>
<evidence type="ECO:0000256" key="5">
    <source>
        <dbReference type="ARBA" id="ARBA00010441"/>
    </source>
</evidence>
<evidence type="ECO:0000313" key="21">
    <source>
        <dbReference type="EMBL" id="OMF51859.1"/>
    </source>
</evidence>
<comment type="similarity">
    <text evidence="5 19">Belongs to the CDP-alcohol phosphatidyltransferase class-I family.</text>
</comment>
<evidence type="ECO:0000256" key="20">
    <source>
        <dbReference type="SAM" id="Phobius"/>
    </source>
</evidence>
<feature type="transmembrane region" description="Helical" evidence="20">
    <location>
        <begin position="85"/>
        <end position="107"/>
    </location>
</feature>
<dbReference type="Pfam" id="PF01066">
    <property type="entry name" value="CDP-OH_P_transf"/>
    <property type="match status" value="1"/>
</dbReference>
<keyword evidence="9" id="KW-0444">Lipid biosynthesis</keyword>
<dbReference type="NCBIfam" id="TIGR00560">
    <property type="entry name" value="pgsA"/>
    <property type="match status" value="1"/>
</dbReference>
<keyword evidence="11 20" id="KW-0812">Transmembrane</keyword>
<dbReference type="GO" id="GO:0005886">
    <property type="term" value="C:plasma membrane"/>
    <property type="evidence" value="ECO:0007669"/>
    <property type="project" value="UniProtKB-SubCell"/>
</dbReference>
<dbReference type="GO" id="GO:0006655">
    <property type="term" value="P:phosphatidylglycerol biosynthetic process"/>
    <property type="evidence" value="ECO:0007669"/>
    <property type="project" value="UniProtKB-UniPathway"/>
</dbReference>
<dbReference type="Proteomes" id="UP000187172">
    <property type="component" value="Unassembled WGS sequence"/>
</dbReference>
<evidence type="ECO:0000256" key="6">
    <source>
        <dbReference type="ARBA" id="ARBA00013170"/>
    </source>
</evidence>
<evidence type="ECO:0000256" key="18">
    <source>
        <dbReference type="NCBIfam" id="TIGR00560"/>
    </source>
</evidence>
<evidence type="ECO:0000256" key="10">
    <source>
        <dbReference type="ARBA" id="ARBA00022679"/>
    </source>
</evidence>
<protein>
    <recommendedName>
        <fullName evidence="7 18">CDP-diacylglycerol--glycerol-3-phosphate 3-phosphatidyltransferase</fullName>
        <ecNumber evidence="6 18">2.7.8.5</ecNumber>
    </recommendedName>
</protein>
<evidence type="ECO:0000256" key="1">
    <source>
        <dbReference type="ARBA" id="ARBA00003973"/>
    </source>
</evidence>
<dbReference type="InterPro" id="IPR000462">
    <property type="entry name" value="CDP-OH_P_trans"/>
</dbReference>
<dbReference type="FunFam" id="1.20.120.1760:FF:000004">
    <property type="entry name" value="CDP-diacylglycerol--glycerol-3-phosphate 3-phosphatidyltransferase"/>
    <property type="match status" value="1"/>
</dbReference>
<evidence type="ECO:0000313" key="22">
    <source>
        <dbReference type="Proteomes" id="UP000187172"/>
    </source>
</evidence>
<dbReference type="InterPro" id="IPR050324">
    <property type="entry name" value="CDP-alcohol_PTase-I"/>
</dbReference>
<keyword evidence="15" id="KW-0594">Phospholipid biosynthesis</keyword>
<comment type="pathway">
    <text evidence="3">Phospholipid metabolism; phosphatidylglycerol biosynthesis; phosphatidylglycerol from CDP-diacylglycerol: step 1/2.</text>
</comment>
<comment type="pathway">
    <text evidence="4">Lipid metabolism.</text>
</comment>
<keyword evidence="13" id="KW-0443">Lipid metabolism</keyword>
<keyword evidence="12 20" id="KW-1133">Transmembrane helix</keyword>
<dbReference type="AlphaFoldDB" id="A0A1R1EJC1"/>
<dbReference type="EMBL" id="MRTP01000008">
    <property type="protein sequence ID" value="OMF51859.1"/>
    <property type="molecule type" value="Genomic_DNA"/>
</dbReference>
<reference evidence="21 22" key="1">
    <citation type="submission" date="2016-11" db="EMBL/GenBank/DDBJ databases">
        <title>Paenibacillus species isolates.</title>
        <authorList>
            <person name="Beno S.M."/>
        </authorList>
    </citation>
    <scope>NUCLEOTIDE SEQUENCE [LARGE SCALE GENOMIC DNA]</scope>
    <source>
        <strain evidence="21 22">FSL R5-0378</strain>
    </source>
</reference>
<comment type="function">
    <text evidence="1">This protein catalyzes the committed step to the synthesis of the acidic phospholipids.</text>
</comment>
<name>A0A1R1EJC1_9BACL</name>
<keyword evidence="10 19" id="KW-0808">Transferase</keyword>
<feature type="transmembrane region" description="Helical" evidence="20">
    <location>
        <begin position="7"/>
        <end position="25"/>
    </location>
</feature>
<organism evidence="21 22">
    <name type="scientific">Paenibacillus rhizosphaerae</name>
    <dbReference type="NCBI Taxonomy" id="297318"/>
    <lineage>
        <taxon>Bacteria</taxon>
        <taxon>Bacillati</taxon>
        <taxon>Bacillota</taxon>
        <taxon>Bacilli</taxon>
        <taxon>Bacillales</taxon>
        <taxon>Paenibacillaceae</taxon>
        <taxon>Paenibacillus</taxon>
    </lineage>
</organism>
<evidence type="ECO:0000256" key="14">
    <source>
        <dbReference type="ARBA" id="ARBA00023136"/>
    </source>
</evidence>
<keyword evidence="8" id="KW-1003">Cell membrane</keyword>
<dbReference type="InterPro" id="IPR043130">
    <property type="entry name" value="CDP-OH_PTrfase_TM_dom"/>
</dbReference>
<comment type="catalytic activity">
    <reaction evidence="17">
        <text>a CDP-1,2-diacyl-sn-glycerol + sn-glycerol 3-phosphate = a 1,2-diacyl-sn-glycero-3-phospho-(1'-sn-glycero-3'-phosphate) + CMP + H(+)</text>
        <dbReference type="Rhea" id="RHEA:12593"/>
        <dbReference type="ChEBI" id="CHEBI:15378"/>
        <dbReference type="ChEBI" id="CHEBI:57597"/>
        <dbReference type="ChEBI" id="CHEBI:58332"/>
        <dbReference type="ChEBI" id="CHEBI:60110"/>
        <dbReference type="ChEBI" id="CHEBI:60377"/>
        <dbReference type="EC" id="2.7.8.5"/>
    </reaction>
</comment>
<evidence type="ECO:0000256" key="7">
    <source>
        <dbReference type="ARBA" id="ARBA00014944"/>
    </source>
</evidence>
<sequence length="192" mass="21410">MNPANKLTLARIMLIPVFIVFFAEYPVRLADSNAFIQFLNQYGTYMAVGVFVLASATDKLDGYIARKYHLVTNLGKLLDPLADKLLVSVALIMMVEAGMIPAWMAFVMIGREFIITALRMAASAQGIALAADRYGKWKMVSQVVAITAVLLNNYPFQWLTSLRVDSFLMVIAVMMTVMSGYHYVVKNVKLLI</sequence>
<proteinExistence type="inferred from homology"/>
<accession>A0A1R1EJC1</accession>
<evidence type="ECO:0000256" key="9">
    <source>
        <dbReference type="ARBA" id="ARBA00022516"/>
    </source>
</evidence>
<evidence type="ECO:0000256" key="17">
    <source>
        <dbReference type="ARBA" id="ARBA00048586"/>
    </source>
</evidence>
<evidence type="ECO:0000256" key="3">
    <source>
        <dbReference type="ARBA" id="ARBA00005042"/>
    </source>
</evidence>
<dbReference type="PIRSF" id="PIRSF000847">
    <property type="entry name" value="Phos_ph_gly_syn"/>
    <property type="match status" value="1"/>
</dbReference>
<gene>
    <name evidence="21" type="ORF">BK138_23755</name>
</gene>
<keyword evidence="14 20" id="KW-0472">Membrane</keyword>
<evidence type="ECO:0000256" key="12">
    <source>
        <dbReference type="ARBA" id="ARBA00022989"/>
    </source>
</evidence>
<dbReference type="InterPro" id="IPR004570">
    <property type="entry name" value="Phosphatidylglycerol_P_synth"/>
</dbReference>
<evidence type="ECO:0000256" key="11">
    <source>
        <dbReference type="ARBA" id="ARBA00022692"/>
    </source>
</evidence>
<evidence type="ECO:0000256" key="2">
    <source>
        <dbReference type="ARBA" id="ARBA00004651"/>
    </source>
</evidence>
<evidence type="ECO:0000256" key="15">
    <source>
        <dbReference type="ARBA" id="ARBA00023209"/>
    </source>
</evidence>
<dbReference type="STRING" id="297318.BK138_23755"/>
<comment type="subcellular location">
    <subcellularLocation>
        <location evidence="2">Cell membrane</location>
        <topology evidence="2">Multi-pass membrane protein</topology>
    </subcellularLocation>
</comment>
<dbReference type="InterPro" id="IPR048254">
    <property type="entry name" value="CDP_ALCOHOL_P_TRANSF_CS"/>
</dbReference>
<dbReference type="Gene3D" id="1.20.120.1760">
    <property type="match status" value="1"/>
</dbReference>
<dbReference type="RefSeq" id="WP_076173285.1">
    <property type="nucleotide sequence ID" value="NZ_MRTP01000008.1"/>
</dbReference>
<evidence type="ECO:0000256" key="19">
    <source>
        <dbReference type="RuleBase" id="RU003750"/>
    </source>
</evidence>
<comment type="caution">
    <text evidence="21">The sequence shown here is derived from an EMBL/GenBank/DDBJ whole genome shotgun (WGS) entry which is preliminary data.</text>
</comment>
<evidence type="ECO:0000256" key="13">
    <source>
        <dbReference type="ARBA" id="ARBA00023098"/>
    </source>
</evidence>
<dbReference type="GO" id="GO:0008444">
    <property type="term" value="F:CDP-diacylglycerol-glycerol-3-phosphate 3-phosphatidyltransferase activity"/>
    <property type="evidence" value="ECO:0007669"/>
    <property type="project" value="UniProtKB-UniRule"/>
</dbReference>
<dbReference type="EC" id="2.7.8.5" evidence="6 18"/>
<dbReference type="UniPathway" id="UPA00084">
    <property type="reaction ID" value="UER00503"/>
</dbReference>
<keyword evidence="22" id="KW-1185">Reference proteome</keyword>